<dbReference type="EMBL" id="CAJNOQ010033011">
    <property type="protein sequence ID" value="CAF1587895.1"/>
    <property type="molecule type" value="Genomic_DNA"/>
</dbReference>
<organism evidence="1 3">
    <name type="scientific">Didymodactylos carnosus</name>
    <dbReference type="NCBI Taxonomy" id="1234261"/>
    <lineage>
        <taxon>Eukaryota</taxon>
        <taxon>Metazoa</taxon>
        <taxon>Spiralia</taxon>
        <taxon>Gnathifera</taxon>
        <taxon>Rotifera</taxon>
        <taxon>Eurotatoria</taxon>
        <taxon>Bdelloidea</taxon>
        <taxon>Philodinida</taxon>
        <taxon>Philodinidae</taxon>
        <taxon>Didymodactylos</taxon>
    </lineage>
</organism>
<dbReference type="Proteomes" id="UP000681722">
    <property type="component" value="Unassembled WGS sequence"/>
</dbReference>
<dbReference type="Proteomes" id="UP000663829">
    <property type="component" value="Unassembled WGS sequence"/>
</dbReference>
<evidence type="ECO:0000313" key="2">
    <source>
        <dbReference type="EMBL" id="CAF4458565.1"/>
    </source>
</evidence>
<feature type="non-terminal residue" evidence="1">
    <location>
        <position position="1"/>
    </location>
</feature>
<gene>
    <name evidence="1" type="ORF">GPM918_LOCUS41549</name>
    <name evidence="2" type="ORF">SRO942_LOCUS42620</name>
</gene>
<protein>
    <submittedName>
        <fullName evidence="1">Uncharacterized protein</fullName>
    </submittedName>
</protein>
<evidence type="ECO:0000313" key="1">
    <source>
        <dbReference type="EMBL" id="CAF1587895.1"/>
    </source>
</evidence>
<keyword evidence="3" id="KW-1185">Reference proteome</keyword>
<name>A0A815ZWX0_9BILA</name>
<sequence>RNGVTLSTCMEIQVNIPDHAICTARKLIIKTIFDGITFSEIKDDFDISKTRFYNYQKVEQEDVEKHFL</sequence>
<reference evidence="1" key="1">
    <citation type="submission" date="2021-02" db="EMBL/GenBank/DDBJ databases">
        <authorList>
            <person name="Nowell W R."/>
        </authorList>
    </citation>
    <scope>NUCLEOTIDE SEQUENCE</scope>
</reference>
<dbReference type="EMBL" id="CAJOBC010099106">
    <property type="protein sequence ID" value="CAF4458565.1"/>
    <property type="molecule type" value="Genomic_DNA"/>
</dbReference>
<dbReference type="AlphaFoldDB" id="A0A815ZWX0"/>
<accession>A0A815ZWX0</accession>
<comment type="caution">
    <text evidence="1">The sequence shown here is derived from an EMBL/GenBank/DDBJ whole genome shotgun (WGS) entry which is preliminary data.</text>
</comment>
<evidence type="ECO:0000313" key="3">
    <source>
        <dbReference type="Proteomes" id="UP000663829"/>
    </source>
</evidence>
<proteinExistence type="predicted"/>